<dbReference type="Proteomes" id="UP000515237">
    <property type="component" value="Chromosome"/>
</dbReference>
<organism evidence="1 2">
    <name type="scientific">Adhaeribacter swui</name>
    <dbReference type="NCBI Taxonomy" id="2086471"/>
    <lineage>
        <taxon>Bacteria</taxon>
        <taxon>Pseudomonadati</taxon>
        <taxon>Bacteroidota</taxon>
        <taxon>Cytophagia</taxon>
        <taxon>Cytophagales</taxon>
        <taxon>Hymenobacteraceae</taxon>
        <taxon>Adhaeribacter</taxon>
    </lineage>
</organism>
<dbReference type="RefSeq" id="WP_185270896.1">
    <property type="nucleotide sequence ID" value="NZ_CP055156.1"/>
</dbReference>
<evidence type="ECO:0008006" key="3">
    <source>
        <dbReference type="Google" id="ProtNLM"/>
    </source>
</evidence>
<sequence>MKSKPEYLYHYTSIETLALILSTKKIRFNALNQVDDLDEGKCLDFKFISKYFFVSCWTSLEEESLPFWNMYTPNMKGIRIKMPYDFFNTNDISTKGIYGLAEGHFKSIVSQEETFQNNYWIVPTQNEYLFDVDYTSDNKKLFPQIETINGDSFNINLNKIGIYKSLHWKFQSEWRYIIKIMPTSSRNPAYYSMRESNIMADSIYSMRKGDKLPFSSYLVDIDKNKIENMEILLGPKHTTSEKLIVESLVKNFNPKAEIRISCLHNKIR</sequence>
<dbReference type="EMBL" id="CP055156">
    <property type="protein sequence ID" value="QNF34415.1"/>
    <property type="molecule type" value="Genomic_DNA"/>
</dbReference>
<proteinExistence type="predicted"/>
<evidence type="ECO:0000313" key="1">
    <source>
        <dbReference type="EMBL" id="QNF34415.1"/>
    </source>
</evidence>
<dbReference type="KEGG" id="aswu:HUW51_17415"/>
<protein>
    <recommendedName>
        <fullName evidence="3">DUF2971 domain-containing protein</fullName>
    </recommendedName>
</protein>
<dbReference type="AlphaFoldDB" id="A0A7G7GB81"/>
<keyword evidence="2" id="KW-1185">Reference proteome</keyword>
<name>A0A7G7GB81_9BACT</name>
<evidence type="ECO:0000313" key="2">
    <source>
        <dbReference type="Proteomes" id="UP000515237"/>
    </source>
</evidence>
<gene>
    <name evidence="1" type="ORF">HUW51_17415</name>
</gene>
<reference evidence="1 2" key="1">
    <citation type="journal article" date="2018" name="Int. J. Syst. Evol. Microbiol.">
        <title>Adhaeribacter swui sp. nov., isolated from wet mud.</title>
        <authorList>
            <person name="Kim D.U."/>
            <person name="Kim K.W."/>
            <person name="Kang M.S."/>
            <person name="Kim J.Y."/>
            <person name="Jang J.H."/>
            <person name="Kim M.K."/>
        </authorList>
    </citation>
    <scope>NUCLEOTIDE SEQUENCE [LARGE SCALE GENOMIC DNA]</scope>
    <source>
        <strain evidence="1 2">KCTC 52873</strain>
    </source>
</reference>
<accession>A0A7G7GB81</accession>